<evidence type="ECO:0000313" key="3">
    <source>
        <dbReference type="Proteomes" id="UP001500791"/>
    </source>
</evidence>
<gene>
    <name evidence="2" type="ORF">GCM10009093_22380</name>
</gene>
<sequence>MVGIIRRQPAPWHLWLIGILALLWNGYGAFDFSMTLTRGADYLRDAGMHETMVQYFQTLPGWLYAPWGIGVWGGVLGAICLLLRERWAVWAFALSLLGAAGSNIVSAWVYPPPASVAPQGAMAILPYAIIAIASALWVYAWRMARKSVLV</sequence>
<keyword evidence="1" id="KW-0812">Transmembrane</keyword>
<proteinExistence type="predicted"/>
<keyword evidence="3" id="KW-1185">Reference proteome</keyword>
<keyword evidence="1" id="KW-1133">Transmembrane helix</keyword>
<feature type="transmembrane region" description="Helical" evidence="1">
    <location>
        <begin position="62"/>
        <end position="83"/>
    </location>
</feature>
<feature type="transmembrane region" description="Helical" evidence="1">
    <location>
        <begin position="122"/>
        <end position="141"/>
    </location>
</feature>
<reference evidence="2 3" key="1">
    <citation type="journal article" date="2019" name="Int. J. Syst. Evol. Microbiol.">
        <title>The Global Catalogue of Microorganisms (GCM) 10K type strain sequencing project: providing services to taxonomists for standard genome sequencing and annotation.</title>
        <authorList>
            <consortium name="The Broad Institute Genomics Platform"/>
            <consortium name="The Broad Institute Genome Sequencing Center for Infectious Disease"/>
            <person name="Wu L."/>
            <person name="Ma J."/>
        </authorList>
    </citation>
    <scope>NUCLEOTIDE SEQUENCE [LARGE SCALE GENOMIC DNA]</scope>
    <source>
        <strain evidence="2 3">JCM 13476</strain>
    </source>
</reference>
<dbReference type="Proteomes" id="UP001500791">
    <property type="component" value="Unassembled WGS sequence"/>
</dbReference>
<feature type="transmembrane region" description="Helical" evidence="1">
    <location>
        <begin position="12"/>
        <end position="30"/>
    </location>
</feature>
<evidence type="ECO:0000313" key="2">
    <source>
        <dbReference type="EMBL" id="GAA0395360.1"/>
    </source>
</evidence>
<dbReference type="RefSeq" id="WP_167178060.1">
    <property type="nucleotide sequence ID" value="NZ_BAAAEJ010000008.1"/>
</dbReference>
<protein>
    <recommendedName>
        <fullName evidence="4">MFS transporter</fullName>
    </recommendedName>
</protein>
<feature type="transmembrane region" description="Helical" evidence="1">
    <location>
        <begin position="90"/>
        <end position="110"/>
    </location>
</feature>
<comment type="caution">
    <text evidence="2">The sequence shown here is derived from an EMBL/GenBank/DDBJ whole genome shotgun (WGS) entry which is preliminary data.</text>
</comment>
<keyword evidence="1" id="KW-0472">Membrane</keyword>
<accession>A0ABN0YH42</accession>
<organism evidence="2 3">
    <name type="scientific">Brevundimonas terrae</name>
    <dbReference type="NCBI Taxonomy" id="363631"/>
    <lineage>
        <taxon>Bacteria</taxon>
        <taxon>Pseudomonadati</taxon>
        <taxon>Pseudomonadota</taxon>
        <taxon>Alphaproteobacteria</taxon>
        <taxon>Caulobacterales</taxon>
        <taxon>Caulobacteraceae</taxon>
        <taxon>Brevundimonas</taxon>
    </lineage>
</organism>
<dbReference type="EMBL" id="BAAAEJ010000008">
    <property type="protein sequence ID" value="GAA0395360.1"/>
    <property type="molecule type" value="Genomic_DNA"/>
</dbReference>
<evidence type="ECO:0000256" key="1">
    <source>
        <dbReference type="SAM" id="Phobius"/>
    </source>
</evidence>
<evidence type="ECO:0008006" key="4">
    <source>
        <dbReference type="Google" id="ProtNLM"/>
    </source>
</evidence>
<name>A0ABN0YH42_9CAUL</name>